<keyword evidence="11" id="KW-0464">Manganese</keyword>
<evidence type="ECO:0000256" key="8">
    <source>
        <dbReference type="ARBA" id="ARBA00023002"/>
    </source>
</evidence>
<keyword evidence="9 15" id="KW-0186">Copper</keyword>
<sequence>MTTVEDRRAATTPTHPLAMTRGAEVDRVRETLAAAGLLTETVRFAFFAPEEPPKAEVLAHADGARVDRRFRAVLLDLATGRSWDTVVSATSGEVVSSREIDPPREGQPPIIDAEFELIEDILNADEGWVEALRKRGIEPASVRAVPLSAGVYDHPEEVGRRIVRSFGFRQDHEKDHPWAHPIDGLVAYVDLTDRRVTRIVDVATPPVPATSGNFDDPAVQGPPLDSLKPIEITQPDGRSFTVEDGRVRWGNWDLRIGFNEREGLTLHQIAFDGRPVCYRASIAEMVVPYADPAPTRFWQNYFDCGEYMFARYADSLQLGCDCLGDIHYVDAVIADDLGMPKTITNAICMHEEDTGVLWKHSDLFTQSREVRRQRRLVISFFTPIGNYDYGFYWYLYLDGTIQLEVKATGIVFTAAYPEGGNDYATEVAPGLGAPYHQHLFSARLDMTVDGVRNAVEEVDAERVPMGEGNPYGNAFRQRRTRLSRESQAQRRADGSVVRTWHVVNPEKRGALGQSVGYALLPEGRATLLADEASSIHARATFATNHLWVTRYDPAQRYPAGDFVNQNPGGAGLPAWVQADRDIDGEDIVVWHTFGTTHFPRPEDWPVMPVDHTGFTLKPVGFFDRNPALDVPATRAAHCHGGAADVHGPAKERAGDVD</sequence>
<evidence type="ECO:0000256" key="15">
    <source>
        <dbReference type="RuleBase" id="RU000672"/>
    </source>
</evidence>
<evidence type="ECO:0000256" key="6">
    <source>
        <dbReference type="ARBA" id="ARBA00022723"/>
    </source>
</evidence>
<dbReference type="GO" id="GO:0005507">
    <property type="term" value="F:copper ion binding"/>
    <property type="evidence" value="ECO:0007669"/>
    <property type="project" value="InterPro"/>
</dbReference>
<reference evidence="19 20" key="1">
    <citation type="submission" date="2019-06" db="EMBL/GenBank/DDBJ databases">
        <title>Sequencing the genomes of 1000 actinobacteria strains.</title>
        <authorList>
            <person name="Klenk H.-P."/>
        </authorList>
    </citation>
    <scope>NUCLEOTIDE SEQUENCE [LARGE SCALE GENOMIC DNA]</scope>
    <source>
        <strain evidence="19 20">DSM 45671</strain>
    </source>
</reference>
<feature type="domain" description="Copper amine oxidase N3-terminal" evidence="17">
    <location>
        <begin position="108"/>
        <end position="201"/>
    </location>
</feature>
<evidence type="ECO:0000256" key="10">
    <source>
        <dbReference type="ARBA" id="ARBA00023157"/>
    </source>
</evidence>
<dbReference type="GO" id="GO:0009308">
    <property type="term" value="P:amine metabolic process"/>
    <property type="evidence" value="ECO:0007669"/>
    <property type="project" value="UniProtKB-UniRule"/>
</dbReference>
<comment type="PTM">
    <text evidence="14 15">Topaquinone (TPQ) is generated by copper-dependent autoxidation of a specific tyrosyl residue.</text>
</comment>
<comment type="subunit">
    <text evidence="5">Homodimer.</text>
</comment>
<dbReference type="GO" id="GO:0008131">
    <property type="term" value="F:primary methylamine oxidase activity"/>
    <property type="evidence" value="ECO:0007669"/>
    <property type="project" value="UniProtKB-EC"/>
</dbReference>
<dbReference type="OrthoDB" id="9772590at2"/>
<evidence type="ECO:0000313" key="19">
    <source>
        <dbReference type="EMBL" id="TWF81246.1"/>
    </source>
</evidence>
<evidence type="ECO:0000256" key="7">
    <source>
        <dbReference type="ARBA" id="ARBA00022772"/>
    </source>
</evidence>
<dbReference type="InterPro" id="IPR036460">
    <property type="entry name" value="Cu_amine_oxidase_C_sf"/>
</dbReference>
<dbReference type="EMBL" id="VIWU01000001">
    <property type="protein sequence ID" value="TWF81246.1"/>
    <property type="molecule type" value="Genomic_DNA"/>
</dbReference>
<evidence type="ECO:0000256" key="9">
    <source>
        <dbReference type="ARBA" id="ARBA00023008"/>
    </source>
</evidence>
<evidence type="ECO:0000256" key="2">
    <source>
        <dbReference type="ARBA" id="ARBA00001936"/>
    </source>
</evidence>
<organism evidence="19 20">
    <name type="scientific">Pseudonocardia hierapolitana</name>
    <dbReference type="NCBI Taxonomy" id="1128676"/>
    <lineage>
        <taxon>Bacteria</taxon>
        <taxon>Bacillati</taxon>
        <taxon>Actinomycetota</taxon>
        <taxon>Actinomycetes</taxon>
        <taxon>Pseudonocardiales</taxon>
        <taxon>Pseudonocardiaceae</taxon>
        <taxon>Pseudonocardia</taxon>
    </lineage>
</organism>
<dbReference type="GO" id="GO:0048038">
    <property type="term" value="F:quinone binding"/>
    <property type="evidence" value="ECO:0007669"/>
    <property type="project" value="InterPro"/>
</dbReference>
<evidence type="ECO:0000256" key="4">
    <source>
        <dbReference type="ARBA" id="ARBA00007983"/>
    </source>
</evidence>
<feature type="active site" description="Proton acceptor" evidence="13">
    <location>
        <position position="303"/>
    </location>
</feature>
<gene>
    <name evidence="19" type="ORF">FHX44_117189</name>
</gene>
<keyword evidence="6 15" id="KW-0479">Metal-binding</keyword>
<evidence type="ECO:0000259" key="17">
    <source>
        <dbReference type="Pfam" id="PF02728"/>
    </source>
</evidence>
<dbReference type="EC" id="1.4.3.-" evidence="15"/>
<dbReference type="Pfam" id="PF21994">
    <property type="entry name" value="AGAO-like_N2"/>
    <property type="match status" value="1"/>
</dbReference>
<evidence type="ECO:0000256" key="5">
    <source>
        <dbReference type="ARBA" id="ARBA00011738"/>
    </source>
</evidence>
<dbReference type="Gene3D" id="2.70.98.20">
    <property type="entry name" value="Copper amine oxidase, catalytic domain"/>
    <property type="match status" value="1"/>
</dbReference>
<comment type="cofactor">
    <cofactor evidence="1">
        <name>Cu cation</name>
        <dbReference type="ChEBI" id="CHEBI:23378"/>
    </cofactor>
</comment>
<evidence type="ECO:0000259" key="16">
    <source>
        <dbReference type="Pfam" id="PF01179"/>
    </source>
</evidence>
<evidence type="ECO:0000313" key="20">
    <source>
        <dbReference type="Proteomes" id="UP000321261"/>
    </source>
</evidence>
<feature type="domain" description="AGAO-like N2" evidence="18">
    <location>
        <begin position="23"/>
        <end position="96"/>
    </location>
</feature>
<feature type="domain" description="Copper amine oxidase catalytic" evidence="16">
    <location>
        <begin position="230"/>
        <end position="628"/>
    </location>
</feature>
<dbReference type="Pfam" id="PF02728">
    <property type="entry name" value="Cu_amine_oxidN3"/>
    <property type="match status" value="1"/>
</dbReference>
<keyword evidence="20" id="KW-1185">Reference proteome</keyword>
<evidence type="ECO:0000256" key="14">
    <source>
        <dbReference type="PIRSR" id="PIRSR600269-51"/>
    </source>
</evidence>
<name>A0A561T2A5_9PSEU</name>
<evidence type="ECO:0000256" key="13">
    <source>
        <dbReference type="PIRSR" id="PIRSR600269-50"/>
    </source>
</evidence>
<evidence type="ECO:0000259" key="18">
    <source>
        <dbReference type="Pfam" id="PF21994"/>
    </source>
</evidence>
<comment type="cofactor">
    <cofactor evidence="15">
        <name>Cu cation</name>
        <dbReference type="ChEBI" id="CHEBI:23378"/>
    </cofactor>
    <text evidence="15">Contains 1 topaquinone per subunit.</text>
</comment>
<accession>A0A561T2A5</accession>
<keyword evidence="10" id="KW-1015">Disulfide bond</keyword>
<dbReference type="SUPFAM" id="SSF54416">
    <property type="entry name" value="Amine oxidase N-terminal region"/>
    <property type="match status" value="2"/>
</dbReference>
<dbReference type="InterPro" id="IPR015802">
    <property type="entry name" value="Cu_amine_oxidase_N3"/>
</dbReference>
<dbReference type="Proteomes" id="UP000321261">
    <property type="component" value="Unassembled WGS sequence"/>
</dbReference>
<comment type="similarity">
    <text evidence="4 15">Belongs to the copper/topaquinone oxidase family.</text>
</comment>
<dbReference type="InterPro" id="IPR054157">
    <property type="entry name" value="AGAO-like_N2"/>
</dbReference>
<comment type="catalytic activity">
    <reaction evidence="12">
        <text>a primary methyl amine + O2 + H2O = an aldehyde + H2O2 + NH4(+)</text>
        <dbReference type="Rhea" id="RHEA:16153"/>
        <dbReference type="ChEBI" id="CHEBI:15377"/>
        <dbReference type="ChEBI" id="CHEBI:15379"/>
        <dbReference type="ChEBI" id="CHEBI:16240"/>
        <dbReference type="ChEBI" id="CHEBI:17478"/>
        <dbReference type="ChEBI" id="CHEBI:28938"/>
        <dbReference type="ChEBI" id="CHEBI:228804"/>
        <dbReference type="EC" id="1.4.3.21"/>
    </reaction>
</comment>
<evidence type="ECO:0000256" key="12">
    <source>
        <dbReference type="ARBA" id="ARBA00048032"/>
    </source>
</evidence>
<dbReference type="SUPFAM" id="SSF49998">
    <property type="entry name" value="Amine oxidase catalytic domain"/>
    <property type="match status" value="1"/>
</dbReference>
<dbReference type="NCBIfam" id="NF008559">
    <property type="entry name" value="PRK11504.1"/>
    <property type="match status" value="1"/>
</dbReference>
<evidence type="ECO:0000256" key="11">
    <source>
        <dbReference type="ARBA" id="ARBA00023211"/>
    </source>
</evidence>
<comment type="caution">
    <text evidence="19">The sequence shown here is derived from an EMBL/GenBank/DDBJ whole genome shotgun (WGS) entry which is preliminary data.</text>
</comment>
<feature type="modified residue" description="2',4',5'-topaquinone" evidence="14">
    <location>
        <position position="387"/>
    </location>
</feature>
<keyword evidence="7 13" id="KW-0801">TPQ</keyword>
<protein>
    <recommendedName>
        <fullName evidence="15">Amine oxidase</fullName>
        <ecNumber evidence="15">1.4.3.-</ecNumber>
    </recommendedName>
</protein>
<evidence type="ECO:0000256" key="3">
    <source>
        <dbReference type="ARBA" id="ARBA00001947"/>
    </source>
</evidence>
<dbReference type="Pfam" id="PF01179">
    <property type="entry name" value="Cu_amine_oxid"/>
    <property type="match status" value="1"/>
</dbReference>
<keyword evidence="8 15" id="KW-0560">Oxidoreductase</keyword>
<dbReference type="Gene3D" id="3.10.450.40">
    <property type="match status" value="2"/>
</dbReference>
<dbReference type="PANTHER" id="PTHR10638:SF86">
    <property type="entry name" value="COPPER AMINE OXIDASE 1-RELATED"/>
    <property type="match status" value="1"/>
</dbReference>
<evidence type="ECO:0000256" key="1">
    <source>
        <dbReference type="ARBA" id="ARBA00001935"/>
    </source>
</evidence>
<comment type="cofactor">
    <cofactor evidence="2">
        <name>Mn(2+)</name>
        <dbReference type="ChEBI" id="CHEBI:29035"/>
    </cofactor>
</comment>
<dbReference type="RefSeq" id="WP_147259784.1">
    <property type="nucleotide sequence ID" value="NZ_VIWU01000001.1"/>
</dbReference>
<proteinExistence type="inferred from homology"/>
<dbReference type="PROSITE" id="PS01165">
    <property type="entry name" value="COPPER_AMINE_OXID_2"/>
    <property type="match status" value="1"/>
</dbReference>
<dbReference type="InterPro" id="IPR015798">
    <property type="entry name" value="Cu_amine_oxidase_C"/>
</dbReference>
<dbReference type="InterPro" id="IPR000269">
    <property type="entry name" value="Cu_amine_oxidase"/>
</dbReference>
<comment type="cofactor">
    <cofactor evidence="3">
        <name>Zn(2+)</name>
        <dbReference type="ChEBI" id="CHEBI:29105"/>
    </cofactor>
</comment>
<dbReference type="PANTHER" id="PTHR10638">
    <property type="entry name" value="COPPER AMINE OXIDASE"/>
    <property type="match status" value="1"/>
</dbReference>
<dbReference type="InterPro" id="IPR016182">
    <property type="entry name" value="Cu_amine_oxidase_N-reg"/>
</dbReference>
<dbReference type="InterPro" id="IPR049947">
    <property type="entry name" value="Cu_Am_Ox_Cu-bd"/>
</dbReference>
<dbReference type="FunFam" id="2.70.98.20:FF:000001">
    <property type="entry name" value="Amine oxidase"/>
    <property type="match status" value="1"/>
</dbReference>
<dbReference type="AlphaFoldDB" id="A0A561T2A5"/>
<feature type="active site" description="Schiff-base intermediate with substrate; via topaquinone" evidence="13">
    <location>
        <position position="387"/>
    </location>
</feature>